<dbReference type="Gene3D" id="1.10.10.10">
    <property type="entry name" value="Winged helix-like DNA-binding domain superfamily/Winged helix DNA-binding domain"/>
    <property type="match status" value="1"/>
</dbReference>
<name>A0ABP9RBP7_9PSEU</name>
<dbReference type="EMBL" id="BAABJP010000058">
    <property type="protein sequence ID" value="GAA5174184.1"/>
    <property type="molecule type" value="Genomic_DNA"/>
</dbReference>
<dbReference type="PROSITE" id="PS51197">
    <property type="entry name" value="HTH_RRF2_2"/>
    <property type="match status" value="1"/>
</dbReference>
<sequence length="158" mass="17405">MQISARADYALRALCLLAAAPEQCAVKADEIAAAQDIPRTFLDGILVELRRAGLIESRRGRDGGHRLARPAYAISLADVIRVTDGPLALVRGQRPENHTYGGAARHLQDVWVAVRASLREILELTTVAQVVTGDLPDPVLNYTRQDRSWQSVWPTESR</sequence>
<evidence type="ECO:0000313" key="3">
    <source>
        <dbReference type="Proteomes" id="UP001428817"/>
    </source>
</evidence>
<evidence type="ECO:0000313" key="2">
    <source>
        <dbReference type="EMBL" id="GAA5174184.1"/>
    </source>
</evidence>
<comment type="caution">
    <text evidence="2">The sequence shown here is derived from an EMBL/GenBank/DDBJ whole genome shotgun (WGS) entry which is preliminary data.</text>
</comment>
<reference evidence="3" key="1">
    <citation type="journal article" date="2019" name="Int. J. Syst. Evol. Microbiol.">
        <title>The Global Catalogue of Microorganisms (GCM) 10K type strain sequencing project: providing services to taxonomists for standard genome sequencing and annotation.</title>
        <authorList>
            <consortium name="The Broad Institute Genomics Platform"/>
            <consortium name="The Broad Institute Genome Sequencing Center for Infectious Disease"/>
            <person name="Wu L."/>
            <person name="Ma J."/>
        </authorList>
    </citation>
    <scope>NUCLEOTIDE SEQUENCE [LARGE SCALE GENOMIC DNA]</scope>
    <source>
        <strain evidence="3">JCM 18303</strain>
    </source>
</reference>
<dbReference type="InterPro" id="IPR000944">
    <property type="entry name" value="Tscrpt_reg_Rrf2"/>
</dbReference>
<keyword evidence="1" id="KW-0238">DNA-binding</keyword>
<dbReference type="NCBIfam" id="TIGR00738">
    <property type="entry name" value="rrf2_super"/>
    <property type="match status" value="1"/>
</dbReference>
<protein>
    <submittedName>
        <fullName evidence="2">RrF2 family transcriptional regulator</fullName>
    </submittedName>
</protein>
<dbReference type="InterPro" id="IPR036388">
    <property type="entry name" value="WH-like_DNA-bd_sf"/>
</dbReference>
<dbReference type="SUPFAM" id="SSF46785">
    <property type="entry name" value="Winged helix' DNA-binding domain"/>
    <property type="match status" value="1"/>
</dbReference>
<dbReference type="InterPro" id="IPR036390">
    <property type="entry name" value="WH_DNA-bd_sf"/>
</dbReference>
<accession>A0ABP9RBP7</accession>
<gene>
    <name evidence="2" type="ORF">GCM10023321_77500</name>
</gene>
<dbReference type="PANTHER" id="PTHR33221:SF5">
    <property type="entry name" value="HTH-TYPE TRANSCRIPTIONAL REGULATOR ISCR"/>
    <property type="match status" value="1"/>
</dbReference>
<dbReference type="Proteomes" id="UP001428817">
    <property type="component" value="Unassembled WGS sequence"/>
</dbReference>
<evidence type="ECO:0000256" key="1">
    <source>
        <dbReference type="ARBA" id="ARBA00023125"/>
    </source>
</evidence>
<organism evidence="2 3">
    <name type="scientific">Pseudonocardia eucalypti</name>
    <dbReference type="NCBI Taxonomy" id="648755"/>
    <lineage>
        <taxon>Bacteria</taxon>
        <taxon>Bacillati</taxon>
        <taxon>Actinomycetota</taxon>
        <taxon>Actinomycetes</taxon>
        <taxon>Pseudonocardiales</taxon>
        <taxon>Pseudonocardiaceae</taxon>
        <taxon>Pseudonocardia</taxon>
    </lineage>
</organism>
<keyword evidence="3" id="KW-1185">Reference proteome</keyword>
<dbReference type="Pfam" id="PF02082">
    <property type="entry name" value="Rrf2"/>
    <property type="match status" value="1"/>
</dbReference>
<proteinExistence type="predicted"/>
<dbReference type="PANTHER" id="PTHR33221">
    <property type="entry name" value="WINGED HELIX-TURN-HELIX TRANSCRIPTIONAL REGULATOR, RRF2 FAMILY"/>
    <property type="match status" value="1"/>
</dbReference>